<accession>A0A5S5DRN9</accession>
<name>A0A5S5DRN9_9SPHI</name>
<evidence type="ECO:0000313" key="2">
    <source>
        <dbReference type="Proteomes" id="UP000325105"/>
    </source>
</evidence>
<dbReference type="Proteomes" id="UP000325105">
    <property type="component" value="Unassembled WGS sequence"/>
</dbReference>
<evidence type="ECO:0000313" key="1">
    <source>
        <dbReference type="EMBL" id="TYP98600.1"/>
    </source>
</evidence>
<proteinExistence type="predicted"/>
<dbReference type="AlphaFoldDB" id="A0A5S5DRN9"/>
<organism evidence="1 2">
    <name type="scientific">Sphingobacterium allocomposti</name>
    <dbReference type="NCBI Taxonomy" id="415956"/>
    <lineage>
        <taxon>Bacteria</taxon>
        <taxon>Pseudomonadati</taxon>
        <taxon>Bacteroidota</taxon>
        <taxon>Sphingobacteriia</taxon>
        <taxon>Sphingobacteriales</taxon>
        <taxon>Sphingobacteriaceae</taxon>
        <taxon>Sphingobacterium</taxon>
    </lineage>
</organism>
<keyword evidence="2" id="KW-1185">Reference proteome</keyword>
<dbReference type="EMBL" id="VNHX01000001">
    <property type="protein sequence ID" value="TYP98600.1"/>
    <property type="molecule type" value="Genomic_DNA"/>
</dbReference>
<gene>
    <name evidence="1" type="ORF">BC792_101258</name>
</gene>
<protein>
    <submittedName>
        <fullName evidence="1">Uncharacterized protein</fullName>
    </submittedName>
</protein>
<comment type="caution">
    <text evidence="1">The sequence shown here is derived from an EMBL/GenBank/DDBJ whole genome shotgun (WGS) entry which is preliminary data.</text>
</comment>
<reference evidence="1 2" key="1">
    <citation type="submission" date="2019-07" db="EMBL/GenBank/DDBJ databases">
        <title>Genomic Encyclopedia of Archaeal and Bacterial Type Strains, Phase II (KMG-II): from individual species to whole genera.</title>
        <authorList>
            <person name="Goeker M."/>
        </authorList>
    </citation>
    <scope>NUCLEOTIDE SEQUENCE [LARGE SCALE GENOMIC DNA]</scope>
    <source>
        <strain evidence="1 2">DSM 18850</strain>
    </source>
</reference>
<sequence length="45" mass="5216">MQTHMRIPYDLKKKKSGLTALLIPKNTYTHTAKGRIIPLETYTNE</sequence>